<dbReference type="InterPro" id="IPR001650">
    <property type="entry name" value="Helicase_C-like"/>
</dbReference>
<dbReference type="InParanoid" id="A0A3G9J7Z9"/>
<proteinExistence type="predicted"/>
<dbReference type="KEGG" id="ebm:SG0102_22910"/>
<keyword evidence="9" id="KW-1185">Reference proteome</keyword>
<evidence type="ECO:0000313" key="9">
    <source>
        <dbReference type="Proteomes" id="UP000268059"/>
    </source>
</evidence>
<dbReference type="GO" id="GO:0016787">
    <property type="term" value="F:hydrolase activity"/>
    <property type="evidence" value="ECO:0007669"/>
    <property type="project" value="UniProtKB-KW"/>
</dbReference>
<dbReference type="PANTHER" id="PTHR11274">
    <property type="entry name" value="RAD25/XP-B DNA REPAIR HELICASE"/>
    <property type="match status" value="1"/>
</dbReference>
<evidence type="ECO:0000256" key="2">
    <source>
        <dbReference type="ARBA" id="ARBA00022801"/>
    </source>
</evidence>
<evidence type="ECO:0000256" key="3">
    <source>
        <dbReference type="ARBA" id="ARBA00022806"/>
    </source>
</evidence>
<keyword evidence="4" id="KW-0067">ATP-binding</keyword>
<dbReference type="Pfam" id="PF22548">
    <property type="entry name" value="AEP-TOTE"/>
    <property type="match status" value="1"/>
</dbReference>
<dbReference type="GO" id="GO:0004386">
    <property type="term" value="F:helicase activity"/>
    <property type="evidence" value="ECO:0007669"/>
    <property type="project" value="UniProtKB-KW"/>
</dbReference>
<dbReference type="InterPro" id="IPR050615">
    <property type="entry name" value="ATP-dep_DNA_Helicase"/>
</dbReference>
<dbReference type="Proteomes" id="UP000268059">
    <property type="component" value="Chromosome"/>
</dbReference>
<dbReference type="EMBL" id="AP019309">
    <property type="protein sequence ID" value="BBH27357.1"/>
    <property type="molecule type" value="Genomic_DNA"/>
</dbReference>
<evidence type="ECO:0000256" key="5">
    <source>
        <dbReference type="SAM" id="Coils"/>
    </source>
</evidence>
<accession>A0A3G9J7Z9</accession>
<dbReference type="CDD" id="cd18785">
    <property type="entry name" value="SF2_C"/>
    <property type="match status" value="1"/>
</dbReference>
<evidence type="ECO:0000256" key="4">
    <source>
        <dbReference type="ARBA" id="ARBA00022840"/>
    </source>
</evidence>
<dbReference type="Pfam" id="PF04851">
    <property type="entry name" value="ResIII"/>
    <property type="match status" value="1"/>
</dbReference>
<evidence type="ECO:0000313" key="8">
    <source>
        <dbReference type="EMBL" id="BBH27357.1"/>
    </source>
</evidence>
<dbReference type="AlphaFoldDB" id="A0A3G9J7Z9"/>
<sequence length="950" mass="109454">MDMNKILEENELLKKENERLKKLLEEYHIDYEKKKYVPQKKIYDEKGALILNSFFKGRKDVYAKRVEGKNGTNYYPQCSNFYKPFCPRYLKVKMRCTECRYQDYIPINEDVYLNHLNGEGVYGIYPLCEDDTTYLLVFDFDDHNNKNEDFANKDNGWKEEVNALRKICEREKIPCLVERSRSGHGAHVWFIFDKPIEASLARRFGSQLLTIGANYIDMKTFKTYDRMLPMQDHLNEGQIGNLIALPLQGQSVLECNTCFVDEDWDPYPKQWMHLVHYPKITETLIKEKLKAWGNKDELGVLASDVLEDHPWEKSIQAFHKEDIEGSMSIVLADGLYIDTSHMKPRMRNRIRRMAAFKNSDYNSVMGKGKRKYYVSRIIQTHKDGQNYIKIPRGLYKQLIDECVLSDISYKVSDQRLNGKMIHVSFQGELRDEQNEAMKKMLAHDIGILNAATGFGKTVVACAMIAERKVSTLIIVPTETLLAQWMDSLDTFLSVDEPLPTYTTKTGIVKTYKSCIGTLKGGQNKLTGIIDIAMMQSLKEDMYPLLDQYGMVIMDECHRCAGDQIGDALDVVRSRYVYGLSATPKRSDGLTPIIGFTFGPIRYTYASFKRAMEQSFNHYVYPRFTNVVNLSDHELSLHEANDLIKLHKDRQEMICKDVIQVLSKHHTPLVLGKFVDQCEDLYHRLKGEADHVLLLVGNKTKKEKEEILNYLKTIPDEESVILIATIQLAGEGFDFPRADTIMLASPISYEGRTAQAIGRITRDYEGKQSSIVYDYIDIHIPVFERMSHKRMTTYKKNGFHIVSSLYVPTKSEQSFFDANQYQSLYDDDLLHANKEIVISSSTLSKSSVMHYTKLFKSVMERGVIITVLCLDPDKCIEDQQERQSQYIGILKQAGIIVHTYDVIPVRYCVIDSQLIWYGDMNLLSNVKKDQVMLRYSDAHSASELLALSVSK</sequence>
<dbReference type="GO" id="GO:0005524">
    <property type="term" value="F:ATP binding"/>
    <property type="evidence" value="ECO:0007669"/>
    <property type="project" value="UniProtKB-KW"/>
</dbReference>
<dbReference type="PROSITE" id="PS51194">
    <property type="entry name" value="HELICASE_CTER"/>
    <property type="match status" value="1"/>
</dbReference>
<keyword evidence="5" id="KW-0175">Coiled coil</keyword>
<dbReference type="RefSeq" id="WP_125120093.1">
    <property type="nucleotide sequence ID" value="NZ_AP019309.1"/>
</dbReference>
<organism evidence="8 9">
    <name type="scientific">Intestinibaculum porci</name>
    <dbReference type="NCBI Taxonomy" id="2487118"/>
    <lineage>
        <taxon>Bacteria</taxon>
        <taxon>Bacillati</taxon>
        <taxon>Bacillota</taxon>
        <taxon>Erysipelotrichia</taxon>
        <taxon>Erysipelotrichales</taxon>
        <taxon>Erysipelotrichaceae</taxon>
        <taxon>Intestinibaculum</taxon>
    </lineage>
</organism>
<keyword evidence="3 8" id="KW-0347">Helicase</keyword>
<keyword evidence="1" id="KW-0547">Nucleotide-binding</keyword>
<feature type="domain" description="Helicase C-terminal" evidence="7">
    <location>
        <begin position="656"/>
        <end position="812"/>
    </location>
</feature>
<reference evidence="8 9" key="1">
    <citation type="submission" date="2018-11" db="EMBL/GenBank/DDBJ databases">
        <title>Novel Erysipelotrichaceae bacterium isolated from small intestine of a swine.</title>
        <authorList>
            <person name="Kim J.S."/>
            <person name="Choe H."/>
            <person name="Lee Y.R."/>
            <person name="Kim K.M."/>
            <person name="Park D.S."/>
        </authorList>
    </citation>
    <scope>NUCLEOTIDE SEQUENCE [LARGE SCALE GENOMIC DNA]</scope>
    <source>
        <strain evidence="8 9">SG0102</strain>
    </source>
</reference>
<dbReference type="CDD" id="cd17926">
    <property type="entry name" value="DEXHc_RE"/>
    <property type="match status" value="1"/>
</dbReference>
<dbReference type="InterPro" id="IPR006935">
    <property type="entry name" value="Helicase/UvrB_N"/>
</dbReference>
<dbReference type="PANTHER" id="PTHR11274:SF0">
    <property type="entry name" value="GENERAL TRANSCRIPTION AND DNA REPAIR FACTOR IIH HELICASE SUBUNIT XPB"/>
    <property type="match status" value="1"/>
</dbReference>
<dbReference type="OrthoDB" id="9758243at2"/>
<dbReference type="InterPro" id="IPR014001">
    <property type="entry name" value="Helicase_ATP-bd"/>
</dbReference>
<dbReference type="Pfam" id="PF00271">
    <property type="entry name" value="Helicase_C"/>
    <property type="match status" value="1"/>
</dbReference>
<dbReference type="SMART" id="SM00487">
    <property type="entry name" value="DEXDc"/>
    <property type="match status" value="1"/>
</dbReference>
<dbReference type="SUPFAM" id="SSF52540">
    <property type="entry name" value="P-loop containing nucleoside triphosphate hydrolases"/>
    <property type="match status" value="2"/>
</dbReference>
<dbReference type="InterPro" id="IPR027417">
    <property type="entry name" value="P-loop_NTPase"/>
</dbReference>
<evidence type="ECO:0000259" key="6">
    <source>
        <dbReference type="PROSITE" id="PS51192"/>
    </source>
</evidence>
<dbReference type="Gene3D" id="3.40.50.300">
    <property type="entry name" value="P-loop containing nucleotide triphosphate hydrolases"/>
    <property type="match status" value="2"/>
</dbReference>
<feature type="coiled-coil region" evidence="5">
    <location>
        <begin position="3"/>
        <end position="30"/>
    </location>
</feature>
<gene>
    <name evidence="8" type="ORF">SG0102_22910</name>
</gene>
<feature type="domain" description="Helicase ATP-binding" evidence="6">
    <location>
        <begin position="437"/>
        <end position="601"/>
    </location>
</feature>
<dbReference type="PROSITE" id="PS51192">
    <property type="entry name" value="HELICASE_ATP_BIND_1"/>
    <property type="match status" value="1"/>
</dbReference>
<name>A0A3G9J7Z9_9FIRM</name>
<dbReference type="InterPro" id="IPR054347">
    <property type="entry name" value="TOTE_primase"/>
</dbReference>
<protein>
    <submittedName>
        <fullName evidence="8">Helicase</fullName>
    </submittedName>
</protein>
<keyword evidence="2" id="KW-0378">Hydrolase</keyword>
<dbReference type="GO" id="GO:0003677">
    <property type="term" value="F:DNA binding"/>
    <property type="evidence" value="ECO:0007669"/>
    <property type="project" value="InterPro"/>
</dbReference>
<evidence type="ECO:0000259" key="7">
    <source>
        <dbReference type="PROSITE" id="PS51194"/>
    </source>
</evidence>
<evidence type="ECO:0000256" key="1">
    <source>
        <dbReference type="ARBA" id="ARBA00022741"/>
    </source>
</evidence>